<evidence type="ECO:0000256" key="1">
    <source>
        <dbReference type="ARBA" id="ARBA00023015"/>
    </source>
</evidence>
<keyword evidence="2" id="KW-0731">Sigma factor</keyword>
<evidence type="ECO:0000256" key="2">
    <source>
        <dbReference type="ARBA" id="ARBA00023082"/>
    </source>
</evidence>
<evidence type="ECO:0000256" key="3">
    <source>
        <dbReference type="ARBA" id="ARBA00023125"/>
    </source>
</evidence>
<dbReference type="Gene3D" id="1.10.10.10">
    <property type="entry name" value="Winged helix-like DNA-binding domain superfamily/Winged helix DNA-binding domain"/>
    <property type="match status" value="1"/>
</dbReference>
<organism evidence="6">
    <name type="scientific">marine sediment metagenome</name>
    <dbReference type="NCBI Taxonomy" id="412755"/>
    <lineage>
        <taxon>unclassified sequences</taxon>
        <taxon>metagenomes</taxon>
        <taxon>ecological metagenomes</taxon>
    </lineage>
</organism>
<dbReference type="Pfam" id="PF00140">
    <property type="entry name" value="Sigma70_r1_2"/>
    <property type="match status" value="1"/>
</dbReference>
<name>A0A0F9D4V3_9ZZZZ</name>
<dbReference type="SUPFAM" id="SSF88659">
    <property type="entry name" value="Sigma3 and sigma4 domains of RNA polymerase sigma factors"/>
    <property type="match status" value="1"/>
</dbReference>
<dbReference type="EMBL" id="LAZR01041105">
    <property type="protein sequence ID" value="KKL12836.1"/>
    <property type="molecule type" value="Genomic_DNA"/>
</dbReference>
<evidence type="ECO:0000259" key="5">
    <source>
        <dbReference type="PROSITE" id="PS00715"/>
    </source>
</evidence>
<dbReference type="AlphaFoldDB" id="A0A0F9D4V3"/>
<dbReference type="InterPro" id="IPR050239">
    <property type="entry name" value="Sigma-70_RNA_pol_init_factors"/>
</dbReference>
<dbReference type="GO" id="GO:0003677">
    <property type="term" value="F:DNA binding"/>
    <property type="evidence" value="ECO:0007669"/>
    <property type="project" value="UniProtKB-KW"/>
</dbReference>
<evidence type="ECO:0000313" key="6">
    <source>
        <dbReference type="EMBL" id="KKL12836.1"/>
    </source>
</evidence>
<dbReference type="InterPro" id="IPR007627">
    <property type="entry name" value="RNA_pol_sigma70_r2"/>
</dbReference>
<protein>
    <recommendedName>
        <fullName evidence="5">RNA polymerase sigma-70 domain-containing protein</fullName>
    </recommendedName>
</protein>
<sequence>MKYEKMDVKEDCLKVYFMQIKKTGLLNFEEELELSKKIQKGSKAARQRLIEANLRLVVRIAKGYLSSGVALLDLIQEGNLGLIKAASKYDHRKQVRFSTYASWWIKQAIVRSLSNKRRVIRLPHRKEERLRKINKVYNSLSQTLMRSPTTEEIGA</sequence>
<dbReference type="PROSITE" id="PS00715">
    <property type="entry name" value="SIGMA70_1"/>
    <property type="match status" value="1"/>
</dbReference>
<keyword evidence="1" id="KW-0805">Transcription regulation</keyword>
<proteinExistence type="predicted"/>
<dbReference type="InterPro" id="IPR014284">
    <property type="entry name" value="RNA_pol_sigma-70_dom"/>
</dbReference>
<comment type="caution">
    <text evidence="6">The sequence shown here is derived from an EMBL/GenBank/DDBJ whole genome shotgun (WGS) entry which is preliminary data.</text>
</comment>
<dbReference type="PANTHER" id="PTHR30603">
    <property type="entry name" value="RNA POLYMERASE SIGMA FACTOR RPO"/>
    <property type="match status" value="1"/>
</dbReference>
<gene>
    <name evidence="6" type="ORF">LCGC14_2531760</name>
</gene>
<feature type="non-terminal residue" evidence="6">
    <location>
        <position position="155"/>
    </location>
</feature>
<keyword evidence="3" id="KW-0238">DNA-binding</keyword>
<dbReference type="NCBIfam" id="TIGR02937">
    <property type="entry name" value="sigma70-ECF"/>
    <property type="match status" value="1"/>
</dbReference>
<dbReference type="InterPro" id="IPR013324">
    <property type="entry name" value="RNA_pol_sigma_r3/r4-like"/>
</dbReference>
<dbReference type="InterPro" id="IPR009042">
    <property type="entry name" value="RNA_pol_sigma70_r1_2"/>
</dbReference>
<dbReference type="GO" id="GO:0016987">
    <property type="term" value="F:sigma factor activity"/>
    <property type="evidence" value="ECO:0007669"/>
    <property type="project" value="UniProtKB-KW"/>
</dbReference>
<dbReference type="GO" id="GO:0006352">
    <property type="term" value="P:DNA-templated transcription initiation"/>
    <property type="evidence" value="ECO:0007669"/>
    <property type="project" value="InterPro"/>
</dbReference>
<dbReference type="Pfam" id="PF04542">
    <property type="entry name" value="Sigma70_r2"/>
    <property type="match status" value="1"/>
</dbReference>
<feature type="domain" description="RNA polymerase sigma-70" evidence="5">
    <location>
        <begin position="73"/>
        <end position="86"/>
    </location>
</feature>
<reference evidence="6" key="1">
    <citation type="journal article" date="2015" name="Nature">
        <title>Complex archaea that bridge the gap between prokaryotes and eukaryotes.</title>
        <authorList>
            <person name="Spang A."/>
            <person name="Saw J.H."/>
            <person name="Jorgensen S.L."/>
            <person name="Zaremba-Niedzwiedzka K."/>
            <person name="Martijn J."/>
            <person name="Lind A.E."/>
            <person name="van Eijk R."/>
            <person name="Schleper C."/>
            <person name="Guy L."/>
            <person name="Ettema T.J."/>
        </authorList>
    </citation>
    <scope>NUCLEOTIDE SEQUENCE</scope>
</reference>
<dbReference type="PRINTS" id="PR00046">
    <property type="entry name" value="SIGMA70FCT"/>
</dbReference>
<dbReference type="InterPro" id="IPR036388">
    <property type="entry name" value="WH-like_DNA-bd_sf"/>
</dbReference>
<dbReference type="InterPro" id="IPR000943">
    <property type="entry name" value="RNA_pol_sigma70"/>
</dbReference>
<evidence type="ECO:0000256" key="4">
    <source>
        <dbReference type="ARBA" id="ARBA00023163"/>
    </source>
</evidence>
<dbReference type="Gene3D" id="1.10.601.10">
    <property type="entry name" value="RNA Polymerase Primary Sigma Factor"/>
    <property type="match status" value="1"/>
</dbReference>
<keyword evidence="4" id="KW-0804">Transcription</keyword>
<accession>A0A0F9D4V3</accession>
<dbReference type="InterPro" id="IPR013325">
    <property type="entry name" value="RNA_pol_sigma_r2"/>
</dbReference>
<dbReference type="SUPFAM" id="SSF88946">
    <property type="entry name" value="Sigma2 domain of RNA polymerase sigma factors"/>
    <property type="match status" value="1"/>
</dbReference>
<dbReference type="PANTHER" id="PTHR30603:SF47">
    <property type="entry name" value="RNA POLYMERASE SIGMA FACTOR SIGD, CHLOROPLASTIC"/>
    <property type="match status" value="1"/>
</dbReference>